<protein>
    <recommendedName>
        <fullName evidence="3">YtxH-like protein</fullName>
    </recommendedName>
</protein>
<dbReference type="Proteomes" id="UP001623591">
    <property type="component" value="Unassembled WGS sequence"/>
</dbReference>
<reference evidence="1 2" key="1">
    <citation type="submission" date="2024-11" db="EMBL/GenBank/DDBJ databases">
        <authorList>
            <person name="Heng Y.C."/>
            <person name="Lim A.C.H."/>
            <person name="Lee J.K.Y."/>
            <person name="Kittelmann S."/>
        </authorList>
    </citation>
    <scope>NUCLEOTIDE SEQUENCE [LARGE SCALE GENOMIC DNA]</scope>
    <source>
        <strain evidence="1 2">WILCCON 0185</strain>
    </source>
</reference>
<organism evidence="1 2">
    <name type="scientific">Candidatus Clostridium stratigraminis</name>
    <dbReference type="NCBI Taxonomy" id="3381661"/>
    <lineage>
        <taxon>Bacteria</taxon>
        <taxon>Bacillati</taxon>
        <taxon>Bacillota</taxon>
        <taxon>Clostridia</taxon>
        <taxon>Eubacteriales</taxon>
        <taxon>Clostridiaceae</taxon>
        <taxon>Clostridium</taxon>
    </lineage>
</organism>
<keyword evidence="2" id="KW-1185">Reference proteome</keyword>
<evidence type="ECO:0000313" key="1">
    <source>
        <dbReference type="EMBL" id="MFL0248139.1"/>
    </source>
</evidence>
<gene>
    <name evidence="1" type="ORF">ACJDUG_14355</name>
</gene>
<accession>A0ABW8T6D2</accession>
<evidence type="ECO:0000313" key="2">
    <source>
        <dbReference type="Proteomes" id="UP001623591"/>
    </source>
</evidence>
<comment type="caution">
    <text evidence="1">The sequence shown here is derived from an EMBL/GenBank/DDBJ whole genome shotgun (WGS) entry which is preliminary data.</text>
</comment>
<proteinExistence type="predicted"/>
<dbReference type="RefSeq" id="WP_406770570.1">
    <property type="nucleotide sequence ID" value="NZ_JBJHZZ010000013.1"/>
</dbReference>
<evidence type="ECO:0008006" key="3">
    <source>
        <dbReference type="Google" id="ProtNLM"/>
    </source>
</evidence>
<sequence>MSAVLWIMIGGTIGFFTASLCKASGRADSFIEKMEIDFYPNMLAEASKEIASENPKKPDE</sequence>
<dbReference type="EMBL" id="JBJHZZ010000013">
    <property type="protein sequence ID" value="MFL0248139.1"/>
    <property type="molecule type" value="Genomic_DNA"/>
</dbReference>
<name>A0ABW8T6D2_9CLOT</name>